<dbReference type="SMART" id="SM00239">
    <property type="entry name" value="C2"/>
    <property type="match status" value="2"/>
</dbReference>
<reference evidence="10 11" key="1">
    <citation type="submission" date="2023-03" db="EMBL/GenBank/DDBJ databases">
        <title>High-quality genome of Scylla paramamosain provides insights in environmental adaptation.</title>
        <authorList>
            <person name="Zhang L."/>
        </authorList>
    </citation>
    <scope>NUCLEOTIDE SEQUENCE [LARGE SCALE GENOMIC DNA]</scope>
    <source>
        <strain evidence="10">LZ_2023a</strain>
        <tissue evidence="10">Muscle</tissue>
    </source>
</reference>
<evidence type="ECO:0000256" key="5">
    <source>
        <dbReference type="PROSITE-ProRule" id="PRU00175"/>
    </source>
</evidence>
<feature type="compositionally biased region" description="Low complexity" evidence="6">
    <location>
        <begin position="534"/>
        <end position="553"/>
    </location>
</feature>
<feature type="domain" description="RING-type" evidence="8">
    <location>
        <begin position="390"/>
        <end position="438"/>
    </location>
</feature>
<feature type="region of interest" description="Disordered" evidence="6">
    <location>
        <begin position="534"/>
        <end position="663"/>
    </location>
</feature>
<dbReference type="SUPFAM" id="SSF49562">
    <property type="entry name" value="C2 domain (Calcium/lipid-binding domain, CaLB)"/>
    <property type="match status" value="2"/>
</dbReference>
<dbReference type="Proteomes" id="UP001487740">
    <property type="component" value="Unassembled WGS sequence"/>
</dbReference>
<feature type="compositionally biased region" description="Basic residues" evidence="6">
    <location>
        <begin position="869"/>
        <end position="880"/>
    </location>
</feature>
<dbReference type="Gene3D" id="2.30.42.10">
    <property type="match status" value="1"/>
</dbReference>
<dbReference type="PROSITE" id="PS50106">
    <property type="entry name" value="PDZ"/>
    <property type="match status" value="1"/>
</dbReference>
<dbReference type="SMART" id="SM00228">
    <property type="entry name" value="PDZ"/>
    <property type="match status" value="1"/>
</dbReference>
<feature type="compositionally biased region" description="Basic and acidic residues" evidence="6">
    <location>
        <begin position="623"/>
        <end position="643"/>
    </location>
</feature>
<dbReference type="InterPro" id="IPR000008">
    <property type="entry name" value="C2_dom"/>
</dbReference>
<dbReference type="GO" id="GO:0008270">
    <property type="term" value="F:zinc ion binding"/>
    <property type="evidence" value="ECO:0007669"/>
    <property type="project" value="UniProtKB-KW"/>
</dbReference>
<evidence type="ECO:0000256" key="2">
    <source>
        <dbReference type="ARBA" id="ARBA00022833"/>
    </source>
</evidence>
<dbReference type="InterPro" id="IPR001841">
    <property type="entry name" value="Znf_RING"/>
</dbReference>
<feature type="region of interest" description="Disordered" evidence="6">
    <location>
        <begin position="1152"/>
        <end position="1175"/>
    </location>
</feature>
<evidence type="ECO:0000256" key="6">
    <source>
        <dbReference type="SAM" id="MobiDB-lite"/>
    </source>
</evidence>
<feature type="region of interest" description="Disordered" evidence="6">
    <location>
        <begin position="715"/>
        <end position="813"/>
    </location>
</feature>
<feature type="compositionally biased region" description="Basic and acidic residues" evidence="6">
    <location>
        <begin position="938"/>
        <end position="949"/>
    </location>
</feature>
<dbReference type="PANTHER" id="PTHR12157:SF24">
    <property type="entry name" value="FIFE, ISOFORM D"/>
    <property type="match status" value="1"/>
</dbReference>
<accession>A0AAW0TV65</accession>
<organism evidence="10 11">
    <name type="scientific">Scylla paramamosain</name>
    <name type="common">Mud crab</name>
    <dbReference type="NCBI Taxonomy" id="85552"/>
    <lineage>
        <taxon>Eukaryota</taxon>
        <taxon>Metazoa</taxon>
        <taxon>Ecdysozoa</taxon>
        <taxon>Arthropoda</taxon>
        <taxon>Crustacea</taxon>
        <taxon>Multicrustacea</taxon>
        <taxon>Malacostraca</taxon>
        <taxon>Eumalacostraca</taxon>
        <taxon>Eucarida</taxon>
        <taxon>Decapoda</taxon>
        <taxon>Pleocyemata</taxon>
        <taxon>Brachyura</taxon>
        <taxon>Eubrachyura</taxon>
        <taxon>Portunoidea</taxon>
        <taxon>Portunidae</taxon>
        <taxon>Portuninae</taxon>
        <taxon>Scylla</taxon>
    </lineage>
</organism>
<dbReference type="GO" id="GO:0050806">
    <property type="term" value="P:positive regulation of synaptic transmission"/>
    <property type="evidence" value="ECO:0007669"/>
    <property type="project" value="TreeGrafter"/>
</dbReference>
<feature type="region of interest" description="Disordered" evidence="6">
    <location>
        <begin position="830"/>
        <end position="1013"/>
    </location>
</feature>
<feature type="compositionally biased region" description="Basic and acidic residues" evidence="6">
    <location>
        <begin position="785"/>
        <end position="805"/>
    </location>
</feature>
<evidence type="ECO:0000256" key="1">
    <source>
        <dbReference type="ARBA" id="ARBA00022771"/>
    </source>
</evidence>
<gene>
    <name evidence="10" type="ORF">O3P69_017271</name>
</gene>
<keyword evidence="1 5" id="KW-0863">Zinc-finger</keyword>
<dbReference type="InterPro" id="IPR039032">
    <property type="entry name" value="Rim-like"/>
</dbReference>
<evidence type="ECO:0000313" key="11">
    <source>
        <dbReference type="Proteomes" id="UP001487740"/>
    </source>
</evidence>
<keyword evidence="11" id="KW-1185">Reference proteome</keyword>
<dbReference type="InterPro" id="IPR036034">
    <property type="entry name" value="PDZ_sf"/>
</dbReference>
<feature type="compositionally biased region" description="Basic and acidic residues" evidence="6">
    <location>
        <begin position="128"/>
        <end position="205"/>
    </location>
</feature>
<feature type="compositionally biased region" description="Gly residues" evidence="6">
    <location>
        <begin position="224"/>
        <end position="234"/>
    </location>
</feature>
<dbReference type="InterPro" id="IPR001478">
    <property type="entry name" value="PDZ"/>
</dbReference>
<feature type="compositionally biased region" description="Gly residues" evidence="6">
    <location>
        <begin position="342"/>
        <end position="355"/>
    </location>
</feature>
<feature type="compositionally biased region" description="Polar residues" evidence="6">
    <location>
        <begin position="1468"/>
        <end position="1478"/>
    </location>
</feature>
<feature type="compositionally biased region" description="Polar residues" evidence="6">
    <location>
        <begin position="763"/>
        <end position="772"/>
    </location>
</feature>
<protein>
    <submittedName>
        <fullName evidence="10">Uncharacterized protein</fullName>
    </submittedName>
</protein>
<dbReference type="InterPro" id="IPR011011">
    <property type="entry name" value="Znf_FYVE_PHD"/>
</dbReference>
<dbReference type="SUPFAM" id="SSF57903">
    <property type="entry name" value="FYVE/PHD zinc finger"/>
    <property type="match status" value="1"/>
</dbReference>
<dbReference type="GO" id="GO:0048791">
    <property type="term" value="P:calcium ion-regulated exocytosis of neurotransmitter"/>
    <property type="evidence" value="ECO:0007669"/>
    <property type="project" value="TreeGrafter"/>
</dbReference>
<feature type="compositionally biased region" description="Basic and acidic residues" evidence="6">
    <location>
        <begin position="594"/>
        <end position="615"/>
    </location>
</feature>
<evidence type="ECO:0000259" key="9">
    <source>
        <dbReference type="PROSITE" id="PS50106"/>
    </source>
</evidence>
<evidence type="ECO:0000259" key="7">
    <source>
        <dbReference type="PROSITE" id="PS50004"/>
    </source>
</evidence>
<feature type="region of interest" description="Disordered" evidence="6">
    <location>
        <begin position="106"/>
        <end position="307"/>
    </location>
</feature>
<evidence type="ECO:0000256" key="3">
    <source>
        <dbReference type="ARBA" id="ARBA00023018"/>
    </source>
</evidence>
<sequence>MPLKPLLCDFPLTPIDLLPPLPLPQTLTNVGTCQQRPSAPPARGVVALCYKASSEIGDEKDDIFFRRSTPNLAIETATEITSPKRDITKAVIESLMNAPWRHSADVTLTLPPRRKGINNQRGARRSKQASERERQKEREMEKEKEREKEEEWDKEKEREKKEREERDKEREKEREREEREGEGEEERRREREEREREKMKERETDMMLPTNVVSFVKKMVTSEHGGGGEAGAPGVGARTDAPESGTTFSKIRHTLTSGIHGTVTKLSPTRSPAPNAHPDGCSLSSSSSSSSAGVVGGQPSSVSVEERSLLQKVWDKNERFDPSDGRIFKPPPITTPTAPSVGGIGGGSGGGGGGLSPLTSPVGGGKQGEVSGSSGLPFSTRAQRSPGSSCRVCVKTLKDAEFFKVCSECGNKVCEDCASYSTQSSEGDQDTWNCSICRRRLSSRAKSEQPASSEGPTLTTKVPPIMSAPMPPPTPGAPTALTLFSGLAKMASNMATTTQAQQTTSTATSTLSTTLSSTLAATTHVCTVAAATTQPSTTQTTTTTLAPSTQPTSIQQTPSLTNAPSTPTKEEVPLPTTNGYAPRKVSRSAIKQSSLDRTRSIERSRPRDDSRDRRPSCVAAPLDSRRPRDRSRERVVVPRRRSDNDDENLPTPGRSTSVRRGRMSDYMLRDASDDYLGFGGGISAAHSETDVSRSRKASHAGLHITRPLDTGVARTAAEDASLHRESESSGDEVAGSGWQARGRRRSIIRQQSYDEEDGDGETFANNAANSLSLWGGGEPPVRRHSTQDPSRRDDSLEGRRTRDSLDVPSHGRVHRHHSWDYDVTRDTLPITGIMTSGTGSRHSSESDLSSEAPSERGSTTALAEEQQRRFSRLSIKRRSSYKTSRGGVKNEVSDPYDADDQGVIDSSPSPLSPDVAIPGSGPQGSPRRAGTSSLEEEQWLHPAEEEYRSSRRRSSAVSESGRVLPTPPASPRGTVYPSTAPTPPGGGSRITQSLEVNPGRDEEDRLRRQSSVTEGETIRIVIHDVDIDHRKDGAQETGRRRVKIMRDMSDAAHRTRGLGMRVVGGKVGPDGHLFAYVVWTVPGGPAEAAGVVQGDKVLEWNGVGLTDRSFEEVCSIMEEEVHPQDEAVHLLIEHSNDLRSLDYGDEHSALVQQKKGSLEGRTPSEGENDLAQSLTSRRKLPRIPGDLMRDPVSGKLQVQLWYDQDKSHLIVTVVSAHDLRFRDTSTYGPPEAFVCLRLYPFSDSKMYSTGVAEPSCKPLWNSSFIWENLAGDSLLGLTLELSVWDYISHTENGFLGETLIDLRHAYLDERPTWYRLQERRSRSANATPRGSIVSYDFSVPSVRRPSVRSGSDDGEDSRNSSLDSGLLHPDLAWRDSRRGSSLSEQAENEVYQLSRSYPHSLPQSRRSSVAYQTSSPEFKAEDLEARLSVSMSPLERRRSHSFRSSTRHEFLTSGEESYPRQRRASHSAIMSRSHSVKNTNDHWHKKGAPSNGRPEEEGRPWSVSQDDASPDLGPGQVVPRGYRDILTDDFTLGEIYLSLTLTKGQLEVEVSHARGLPSAASGQEPDTYVKTYLKDGDRRIQKRKTRVTRHSQEPQYNQTLRYAASDALGRSLLVMVWERQRGFEHNIGMGVAEINLSKLERGHKTQHGWYRLLPVSSVVRVDSDSGDSVR</sequence>
<dbReference type="PROSITE" id="PS50004">
    <property type="entry name" value="C2"/>
    <property type="match status" value="2"/>
</dbReference>
<keyword evidence="3" id="KW-0770">Synapse</keyword>
<keyword evidence="2" id="KW-0862">Zinc</keyword>
<feature type="domain" description="PDZ" evidence="9">
    <location>
        <begin position="1041"/>
        <end position="1119"/>
    </location>
</feature>
<dbReference type="GO" id="GO:0044325">
    <property type="term" value="F:transmembrane transporter binding"/>
    <property type="evidence" value="ECO:0007669"/>
    <property type="project" value="TreeGrafter"/>
</dbReference>
<dbReference type="Pfam" id="PF00168">
    <property type="entry name" value="C2"/>
    <property type="match status" value="2"/>
</dbReference>
<dbReference type="Gene3D" id="2.60.40.150">
    <property type="entry name" value="C2 domain"/>
    <property type="match status" value="2"/>
</dbReference>
<feature type="region of interest" description="Disordered" evidence="6">
    <location>
        <begin position="1431"/>
        <end position="1520"/>
    </location>
</feature>
<feature type="domain" description="C2" evidence="7">
    <location>
        <begin position="1192"/>
        <end position="1314"/>
    </location>
</feature>
<feature type="compositionally biased region" description="Low complexity" evidence="6">
    <location>
        <begin position="280"/>
        <end position="303"/>
    </location>
</feature>
<feature type="region of interest" description="Disordered" evidence="6">
    <location>
        <begin position="1395"/>
        <end position="1415"/>
    </location>
</feature>
<dbReference type="EMBL" id="JARAKH010000024">
    <property type="protein sequence ID" value="KAK8391619.1"/>
    <property type="molecule type" value="Genomic_DNA"/>
</dbReference>
<dbReference type="PANTHER" id="PTHR12157">
    <property type="entry name" value="REGULATING SYNAPTIC MEMBRANE EXOCYTOSIS PROTEIN"/>
    <property type="match status" value="1"/>
</dbReference>
<keyword evidence="1 5" id="KW-0479">Metal-binding</keyword>
<evidence type="ECO:0000259" key="8">
    <source>
        <dbReference type="PROSITE" id="PS50089"/>
    </source>
</evidence>
<feature type="region of interest" description="Disordered" evidence="6">
    <location>
        <begin position="320"/>
        <end position="386"/>
    </location>
</feature>
<dbReference type="GO" id="GO:0042391">
    <property type="term" value="P:regulation of membrane potential"/>
    <property type="evidence" value="ECO:0007669"/>
    <property type="project" value="TreeGrafter"/>
</dbReference>
<dbReference type="GO" id="GO:0042734">
    <property type="term" value="C:presynaptic membrane"/>
    <property type="evidence" value="ECO:0007669"/>
    <property type="project" value="TreeGrafter"/>
</dbReference>
<feature type="compositionally biased region" description="Polar residues" evidence="6">
    <location>
        <begin position="370"/>
        <end position="386"/>
    </location>
</feature>
<proteinExistence type="predicted"/>
<feature type="compositionally biased region" description="Basic and acidic residues" evidence="6">
    <location>
        <begin position="998"/>
        <end position="1007"/>
    </location>
</feature>
<feature type="compositionally biased region" description="Polar residues" evidence="6">
    <location>
        <begin position="244"/>
        <end position="272"/>
    </location>
</feature>
<comment type="subcellular location">
    <subcellularLocation>
        <location evidence="4">Synapse</location>
    </subcellularLocation>
</comment>
<feature type="compositionally biased region" description="Basic residues" evidence="6">
    <location>
        <begin position="112"/>
        <end position="127"/>
    </location>
</feature>
<dbReference type="InterPro" id="IPR035892">
    <property type="entry name" value="C2_domain_sf"/>
</dbReference>
<dbReference type="GO" id="GO:0048788">
    <property type="term" value="C:cytoskeleton of presynaptic active zone"/>
    <property type="evidence" value="ECO:0007669"/>
    <property type="project" value="TreeGrafter"/>
</dbReference>
<comment type="caution">
    <text evidence="10">The sequence shown here is derived from an EMBL/GenBank/DDBJ whole genome shotgun (WGS) entry which is preliminary data.</text>
</comment>
<feature type="compositionally biased region" description="Polar residues" evidence="6">
    <location>
        <begin position="554"/>
        <end position="567"/>
    </location>
</feature>
<feature type="domain" description="C2" evidence="7">
    <location>
        <begin position="1531"/>
        <end position="1650"/>
    </location>
</feature>
<feature type="region of interest" description="Disordered" evidence="6">
    <location>
        <begin position="1342"/>
        <end position="1363"/>
    </location>
</feature>
<dbReference type="SUPFAM" id="SSF50156">
    <property type="entry name" value="PDZ domain-like"/>
    <property type="match status" value="1"/>
</dbReference>
<dbReference type="GO" id="GO:0048167">
    <property type="term" value="P:regulation of synaptic plasticity"/>
    <property type="evidence" value="ECO:0007669"/>
    <property type="project" value="TreeGrafter"/>
</dbReference>
<dbReference type="GO" id="GO:0031267">
    <property type="term" value="F:small GTPase binding"/>
    <property type="evidence" value="ECO:0007669"/>
    <property type="project" value="InterPro"/>
</dbReference>
<dbReference type="PROSITE" id="PS50089">
    <property type="entry name" value="ZF_RING_2"/>
    <property type="match status" value="1"/>
</dbReference>
<feature type="compositionally biased region" description="Basic and acidic residues" evidence="6">
    <location>
        <begin position="716"/>
        <end position="727"/>
    </location>
</feature>
<name>A0AAW0TV65_SCYPA</name>
<evidence type="ECO:0000256" key="4">
    <source>
        <dbReference type="ARBA" id="ARBA00034103"/>
    </source>
</evidence>
<evidence type="ECO:0000313" key="10">
    <source>
        <dbReference type="EMBL" id="KAK8391619.1"/>
    </source>
</evidence>